<keyword evidence="3" id="KW-0479">Metal-binding</keyword>
<dbReference type="GO" id="GO:0008758">
    <property type="term" value="F:UDP-2,3-diacylglucosamine hydrolase activity"/>
    <property type="evidence" value="ECO:0007669"/>
    <property type="project" value="TreeGrafter"/>
</dbReference>
<dbReference type="InterPro" id="IPR004843">
    <property type="entry name" value="Calcineurin-like_PHP"/>
</dbReference>
<dbReference type="Gene3D" id="3.60.21.10">
    <property type="match status" value="1"/>
</dbReference>
<dbReference type="RefSeq" id="WP_054197681.1">
    <property type="nucleotide sequence ID" value="NZ_FZMX01000002.1"/>
</dbReference>
<keyword evidence="5" id="KW-0464">Manganese</keyword>
<dbReference type="EMBL" id="JNOC01000016">
    <property type="protein sequence ID" value="KPH56366.1"/>
    <property type="molecule type" value="Genomic_DNA"/>
</dbReference>
<evidence type="ECO:0000256" key="5">
    <source>
        <dbReference type="ARBA" id="ARBA00023211"/>
    </source>
</evidence>
<evidence type="ECO:0000313" key="7">
    <source>
        <dbReference type="EMBL" id="KPH56366.1"/>
    </source>
</evidence>
<evidence type="ECO:0000256" key="4">
    <source>
        <dbReference type="ARBA" id="ARBA00023136"/>
    </source>
</evidence>
<feature type="domain" description="Calcineurin-like phosphoesterase" evidence="6">
    <location>
        <begin position="11"/>
        <end position="174"/>
    </location>
</feature>
<reference evidence="7 8" key="1">
    <citation type="submission" date="2014-06" db="EMBL/GenBank/DDBJ databases">
        <title>Helicobacter pullorum isolates in fresh chicken meat - phenotypic and genotypic features.</title>
        <authorList>
            <person name="Borges V."/>
            <person name="Santos A."/>
            <person name="Correia C.B."/>
            <person name="Saraiva M."/>
            <person name="Menard A."/>
            <person name="Vieira L."/>
            <person name="Sampaio D.A."/>
            <person name="Gomes J.P."/>
            <person name="Oleastro M."/>
        </authorList>
    </citation>
    <scope>NUCLEOTIDE SEQUENCE [LARGE SCALE GENOMIC DNA]</scope>
    <source>
        <strain evidence="7 8">229334/12</strain>
    </source>
</reference>
<evidence type="ECO:0000259" key="6">
    <source>
        <dbReference type="Pfam" id="PF00149"/>
    </source>
</evidence>
<dbReference type="Pfam" id="PF00149">
    <property type="entry name" value="Metallophos"/>
    <property type="match status" value="1"/>
</dbReference>
<dbReference type="STRING" id="35818.HPU229336_07655"/>
<accession>A0A0N1EE09</accession>
<proteinExistence type="predicted"/>
<dbReference type="SUPFAM" id="SSF56300">
    <property type="entry name" value="Metallo-dependent phosphatases"/>
    <property type="match status" value="1"/>
</dbReference>
<name>A0A0N1EE09_9HELI</name>
<evidence type="ECO:0000256" key="2">
    <source>
        <dbReference type="ARBA" id="ARBA00022519"/>
    </source>
</evidence>
<keyword evidence="4" id="KW-0472">Membrane</keyword>
<dbReference type="GO" id="GO:0016020">
    <property type="term" value="C:membrane"/>
    <property type="evidence" value="ECO:0007669"/>
    <property type="project" value="GOC"/>
</dbReference>
<gene>
    <name evidence="7" type="ORF">HPU229334_02935</name>
</gene>
<protein>
    <submittedName>
        <fullName evidence="7">Metallophosphoesterase</fullName>
    </submittedName>
</protein>
<sequence>MPPIEIKENAIFIADSHHHCSYRNTLEDFFASLLETPKRQIFLMGDIFDFLVGEVPKSVYENKKTLELLEKLSLQHEIHYFEGNHDFSLKNIPYLRNIRCYPIEMQPVCFSFNQKNAYLSHGDIFLSWHYKLYTKIIRNHKILSFLNRFSRFLYPKILQYLQNKKNLTFHYSDDFIQNRIQNYKNKYPITDNSYIIEGHFHLGKTQNIDSINYIGLPLFACKKSYFIVEFYNYYLCFKSKEF</sequence>
<dbReference type="InterPro" id="IPR029052">
    <property type="entry name" value="Metallo-depent_PP-like"/>
</dbReference>
<dbReference type="PATRIC" id="fig|35818.11.peg.577"/>
<keyword evidence="2" id="KW-0997">Cell inner membrane</keyword>
<organism evidence="7 8">
    <name type="scientific">Helicobacter pullorum</name>
    <dbReference type="NCBI Taxonomy" id="35818"/>
    <lineage>
        <taxon>Bacteria</taxon>
        <taxon>Pseudomonadati</taxon>
        <taxon>Campylobacterota</taxon>
        <taxon>Epsilonproteobacteria</taxon>
        <taxon>Campylobacterales</taxon>
        <taxon>Helicobacteraceae</taxon>
        <taxon>Helicobacter</taxon>
    </lineage>
</organism>
<evidence type="ECO:0000256" key="3">
    <source>
        <dbReference type="ARBA" id="ARBA00022723"/>
    </source>
</evidence>
<comment type="caution">
    <text evidence="7">The sequence shown here is derived from an EMBL/GenBank/DDBJ whole genome shotgun (WGS) entry which is preliminary data.</text>
</comment>
<dbReference type="AlphaFoldDB" id="A0A0N1EE09"/>
<dbReference type="PANTHER" id="PTHR34990:SF2">
    <property type="entry name" value="BLL8164 PROTEIN"/>
    <property type="match status" value="1"/>
</dbReference>
<evidence type="ECO:0000256" key="1">
    <source>
        <dbReference type="ARBA" id="ARBA00022475"/>
    </source>
</evidence>
<dbReference type="InterPro" id="IPR043461">
    <property type="entry name" value="LpxH-like"/>
</dbReference>
<evidence type="ECO:0000313" key="8">
    <source>
        <dbReference type="Proteomes" id="UP000037997"/>
    </source>
</evidence>
<keyword evidence="1" id="KW-1003">Cell membrane</keyword>
<dbReference type="Proteomes" id="UP000037997">
    <property type="component" value="Unassembled WGS sequence"/>
</dbReference>
<dbReference type="PANTHER" id="PTHR34990">
    <property type="entry name" value="UDP-2,3-DIACYLGLUCOSAMINE HYDROLASE-RELATED"/>
    <property type="match status" value="1"/>
</dbReference>
<dbReference type="GO" id="GO:0009245">
    <property type="term" value="P:lipid A biosynthetic process"/>
    <property type="evidence" value="ECO:0007669"/>
    <property type="project" value="TreeGrafter"/>
</dbReference>
<dbReference type="GO" id="GO:0046872">
    <property type="term" value="F:metal ion binding"/>
    <property type="evidence" value="ECO:0007669"/>
    <property type="project" value="UniProtKB-KW"/>
</dbReference>